<dbReference type="EMBL" id="JABEQN010000003">
    <property type="protein sequence ID" value="MBB2192722.1"/>
    <property type="molecule type" value="Genomic_DNA"/>
</dbReference>
<evidence type="ECO:0008006" key="5">
    <source>
        <dbReference type="Google" id="ProtNLM"/>
    </source>
</evidence>
<comment type="caution">
    <text evidence="1">The sequence shown here is derived from an EMBL/GenBank/DDBJ whole genome shotgun (WGS) entry which is preliminary data.</text>
</comment>
<evidence type="ECO:0000313" key="4">
    <source>
        <dbReference type="Proteomes" id="UP000561077"/>
    </source>
</evidence>
<evidence type="ECO:0000313" key="1">
    <source>
        <dbReference type="EMBL" id="MBB2164018.1"/>
    </source>
</evidence>
<evidence type="ECO:0000313" key="3">
    <source>
        <dbReference type="Proteomes" id="UP000540490"/>
    </source>
</evidence>
<keyword evidence="3" id="KW-1185">Reference proteome</keyword>
<evidence type="ECO:0000313" key="2">
    <source>
        <dbReference type="EMBL" id="MBB2192722.1"/>
    </source>
</evidence>
<dbReference type="Proteomes" id="UP000561077">
    <property type="component" value="Unassembled WGS sequence"/>
</dbReference>
<dbReference type="Proteomes" id="UP000540490">
    <property type="component" value="Unassembled WGS sequence"/>
</dbReference>
<name>A0A7W4IJF8_9PROT</name>
<sequence length="134" mass="14792">MPTIRFQLSDPGQLILNKDALKKELRLIGNEVKKKTQALIRAQASKSPHKASQPGQAPASWTGNLAKLIRVQVKNNKVTIIDTARYATALEAGATLNNGSVVAPRPYLSTVLDQMRPEIEKRLEAILQLKMEKP</sequence>
<gene>
    <name evidence="2" type="ORF">HLH25_03540</name>
    <name evidence="1" type="ORF">HLH26_05600</name>
</gene>
<dbReference type="EMBL" id="JABEQO010000005">
    <property type="protein sequence ID" value="MBB2164018.1"/>
    <property type="molecule type" value="Genomic_DNA"/>
</dbReference>
<reference evidence="3 4" key="1">
    <citation type="submission" date="2020-04" db="EMBL/GenBank/DDBJ databases">
        <title>Description of novel Gluconacetobacter.</title>
        <authorList>
            <person name="Sombolestani A."/>
        </authorList>
    </citation>
    <scope>NUCLEOTIDE SEQUENCE [LARGE SCALE GENOMIC DNA]</scope>
    <source>
        <strain evidence="2 3">LMG 1728</strain>
        <strain evidence="1 4">LMG 1731</strain>
    </source>
</reference>
<protein>
    <recommendedName>
        <fullName evidence="5">Phage protein, HK97 gp10 family</fullName>
    </recommendedName>
</protein>
<dbReference type="AlphaFoldDB" id="A0A7W4IJF8"/>
<proteinExistence type="predicted"/>
<accession>A0A7W4IJF8</accession>
<dbReference type="RefSeq" id="WP_182972757.1">
    <property type="nucleotide sequence ID" value="NZ_JABEQN010000003.1"/>
</dbReference>
<organism evidence="1 4">
    <name type="scientific">Gluconacetobacter dulcium</name>
    <dbReference type="NCBI Taxonomy" id="2729096"/>
    <lineage>
        <taxon>Bacteria</taxon>
        <taxon>Pseudomonadati</taxon>
        <taxon>Pseudomonadota</taxon>
        <taxon>Alphaproteobacteria</taxon>
        <taxon>Acetobacterales</taxon>
        <taxon>Acetobacteraceae</taxon>
        <taxon>Gluconacetobacter</taxon>
    </lineage>
</organism>